<dbReference type="InterPro" id="IPR018201">
    <property type="entry name" value="Ketoacyl_synth_AS"/>
</dbReference>
<dbReference type="FunFam" id="3.40.366.10:FF:000002">
    <property type="entry name" value="Probable polyketide synthase 2"/>
    <property type="match status" value="1"/>
</dbReference>
<dbReference type="InterPro" id="IPR014030">
    <property type="entry name" value="Ketoacyl_synth_N"/>
</dbReference>
<dbReference type="InterPro" id="IPR014031">
    <property type="entry name" value="Ketoacyl_synth_C"/>
</dbReference>
<dbReference type="Gene3D" id="3.30.70.3290">
    <property type="match status" value="1"/>
</dbReference>
<organism evidence="9 10">
    <name type="scientific">Pseudogymnoascus destructans (strain ATCC MYA-4855 / 20631-21)</name>
    <name type="common">Bat white-nose syndrome fungus</name>
    <name type="synonym">Geomyces destructans</name>
    <dbReference type="NCBI Taxonomy" id="658429"/>
    <lineage>
        <taxon>Eukaryota</taxon>
        <taxon>Fungi</taxon>
        <taxon>Dikarya</taxon>
        <taxon>Ascomycota</taxon>
        <taxon>Pezizomycotina</taxon>
        <taxon>Leotiomycetes</taxon>
        <taxon>Thelebolales</taxon>
        <taxon>Thelebolaceae</taxon>
        <taxon>Pseudogymnoascus</taxon>
    </lineage>
</organism>
<dbReference type="PROSITE" id="PS52019">
    <property type="entry name" value="PKS_MFAS_DH"/>
    <property type="match status" value="1"/>
</dbReference>
<feature type="domain" description="Carrier" evidence="6">
    <location>
        <begin position="1694"/>
        <end position="1768"/>
    </location>
</feature>
<dbReference type="GO" id="GO:0004312">
    <property type="term" value="F:fatty acid synthase activity"/>
    <property type="evidence" value="ECO:0007669"/>
    <property type="project" value="TreeGrafter"/>
</dbReference>
<dbReference type="SUPFAM" id="SSF53901">
    <property type="entry name" value="Thiolase-like"/>
    <property type="match status" value="1"/>
</dbReference>
<dbReference type="Gene3D" id="3.40.47.10">
    <property type="match status" value="1"/>
</dbReference>
<evidence type="ECO:0000259" key="6">
    <source>
        <dbReference type="PROSITE" id="PS50075"/>
    </source>
</evidence>
<dbReference type="GO" id="GO:0044550">
    <property type="term" value="P:secondary metabolite biosynthetic process"/>
    <property type="evidence" value="ECO:0007669"/>
    <property type="project" value="TreeGrafter"/>
</dbReference>
<dbReference type="Proteomes" id="UP000011064">
    <property type="component" value="Unassembled WGS sequence"/>
</dbReference>
<proteinExistence type="predicted"/>
<dbReference type="InterPro" id="IPR014043">
    <property type="entry name" value="Acyl_transferase_dom"/>
</dbReference>
<dbReference type="InterPro" id="IPR036736">
    <property type="entry name" value="ACP-like_sf"/>
</dbReference>
<keyword evidence="2" id="KW-0597">Phosphoprotein</keyword>
<gene>
    <name evidence="9" type="ORF">GMDG_07868</name>
</gene>
<dbReference type="Gene3D" id="3.40.50.1820">
    <property type="entry name" value="alpha/beta hydrolase"/>
    <property type="match status" value="1"/>
</dbReference>
<evidence type="ECO:0008006" key="11">
    <source>
        <dbReference type="Google" id="ProtNLM"/>
    </source>
</evidence>
<dbReference type="PROSITE" id="PS50075">
    <property type="entry name" value="CARRIER"/>
    <property type="match status" value="2"/>
</dbReference>
<evidence type="ECO:0000313" key="9">
    <source>
        <dbReference type="EMBL" id="ELR06213.1"/>
    </source>
</evidence>
<dbReference type="InterPro" id="IPR030918">
    <property type="entry name" value="PT_fungal_PKS"/>
</dbReference>
<feature type="active site" description="Proton acceptor; for dehydratase activity" evidence="4">
    <location>
        <position position="1360"/>
    </location>
</feature>
<evidence type="ECO:0000256" key="2">
    <source>
        <dbReference type="ARBA" id="ARBA00022553"/>
    </source>
</evidence>
<dbReference type="GO" id="GO:0004315">
    <property type="term" value="F:3-oxoacyl-[acyl-carrier-protein] synthase activity"/>
    <property type="evidence" value="ECO:0007669"/>
    <property type="project" value="InterPro"/>
</dbReference>
<dbReference type="STRING" id="658429.L8G0G7"/>
<dbReference type="InterPro" id="IPR020806">
    <property type="entry name" value="PKS_PP-bd"/>
</dbReference>
<dbReference type="EMBL" id="GL573436">
    <property type="protein sequence ID" value="ELR06213.1"/>
    <property type="molecule type" value="Genomic_DNA"/>
</dbReference>
<dbReference type="InterPro" id="IPR006162">
    <property type="entry name" value="Ppantetheine_attach_site"/>
</dbReference>
<dbReference type="Gene3D" id="3.40.366.10">
    <property type="entry name" value="Malonyl-Coenzyme A Acyl Carrier Protein, domain 2"/>
    <property type="match status" value="3"/>
</dbReference>
<feature type="region of interest" description="Disordered" evidence="5">
    <location>
        <begin position="1792"/>
        <end position="1822"/>
    </location>
</feature>
<dbReference type="Pfam" id="PF14765">
    <property type="entry name" value="PS-DH"/>
    <property type="match status" value="1"/>
</dbReference>
<evidence type="ECO:0000256" key="4">
    <source>
        <dbReference type="PROSITE-ProRule" id="PRU01363"/>
    </source>
</evidence>
<dbReference type="FunFam" id="1.10.1200.10:FF:000011">
    <property type="entry name" value="Sterigmatocystin biosynthesis polyketide synthase"/>
    <property type="match status" value="1"/>
</dbReference>
<dbReference type="PROSITE" id="PS00012">
    <property type="entry name" value="PHOSPHOPANTETHEINE"/>
    <property type="match status" value="2"/>
</dbReference>
<dbReference type="InterPro" id="IPR042104">
    <property type="entry name" value="PKS_dehydratase_sf"/>
</dbReference>
<dbReference type="PROSITE" id="PS00606">
    <property type="entry name" value="KS3_1"/>
    <property type="match status" value="1"/>
</dbReference>
<keyword evidence="10" id="KW-1185">Reference proteome</keyword>
<dbReference type="SMART" id="SM00823">
    <property type="entry name" value="PKS_PP"/>
    <property type="match status" value="2"/>
</dbReference>
<dbReference type="InterPro" id="IPR032088">
    <property type="entry name" value="SAT"/>
</dbReference>
<dbReference type="Pfam" id="PF00698">
    <property type="entry name" value="Acyl_transf_1"/>
    <property type="match status" value="1"/>
</dbReference>
<dbReference type="InParanoid" id="L8G0G7"/>
<dbReference type="InterPro" id="IPR049900">
    <property type="entry name" value="PKS_mFAS_DH"/>
</dbReference>
<dbReference type="SUPFAM" id="SSF53474">
    <property type="entry name" value="alpha/beta-Hydrolases"/>
    <property type="match status" value="1"/>
</dbReference>
<keyword evidence="1" id="KW-0596">Phosphopantetheine</keyword>
<name>L8G0G7_PSED2</name>
<feature type="domain" description="Carrier" evidence="6">
    <location>
        <begin position="1822"/>
        <end position="1903"/>
    </location>
</feature>
<dbReference type="GO" id="GO:0006633">
    <property type="term" value="P:fatty acid biosynthetic process"/>
    <property type="evidence" value="ECO:0007669"/>
    <property type="project" value="InterPro"/>
</dbReference>
<feature type="region of interest" description="C-terminal hotdog fold" evidence="4">
    <location>
        <begin position="1487"/>
        <end position="1634"/>
    </location>
</feature>
<dbReference type="InterPro" id="IPR049551">
    <property type="entry name" value="PKS_DH_C"/>
</dbReference>
<dbReference type="Pfam" id="PF00550">
    <property type="entry name" value="PP-binding"/>
    <property type="match status" value="2"/>
</dbReference>
<dbReference type="FunFam" id="3.10.129.110:FF:000001">
    <property type="entry name" value="Sterigmatocystin biosynthesis polyketide synthase"/>
    <property type="match status" value="1"/>
</dbReference>
<dbReference type="OrthoDB" id="329835at2759"/>
<feature type="domain" description="Ketosynthase family 3 (KS3)" evidence="7">
    <location>
        <begin position="414"/>
        <end position="846"/>
    </location>
</feature>
<dbReference type="InterPro" id="IPR029058">
    <property type="entry name" value="AB_hydrolase_fold"/>
</dbReference>
<dbReference type="SUPFAM" id="SSF47336">
    <property type="entry name" value="ACP-like"/>
    <property type="match status" value="2"/>
</dbReference>
<dbReference type="InterPro" id="IPR009081">
    <property type="entry name" value="PP-bd_ACP"/>
</dbReference>
<dbReference type="PANTHER" id="PTHR43775:SF37">
    <property type="entry name" value="SI:DKEY-61P9.11"/>
    <property type="match status" value="1"/>
</dbReference>
<dbReference type="HOGENOM" id="CLU_000022_6_0_1"/>
<evidence type="ECO:0000313" key="10">
    <source>
        <dbReference type="Proteomes" id="UP000011064"/>
    </source>
</evidence>
<dbReference type="InterPro" id="IPR016036">
    <property type="entry name" value="Malonyl_transacylase_ACP-bd"/>
</dbReference>
<dbReference type="Gene3D" id="3.10.129.110">
    <property type="entry name" value="Polyketide synthase dehydratase"/>
    <property type="match status" value="1"/>
</dbReference>
<dbReference type="GO" id="GO:0031177">
    <property type="term" value="F:phosphopantetheine binding"/>
    <property type="evidence" value="ECO:0007669"/>
    <property type="project" value="InterPro"/>
</dbReference>
<dbReference type="Pfam" id="PF00109">
    <property type="entry name" value="ketoacyl-synt"/>
    <property type="match status" value="1"/>
</dbReference>
<feature type="domain" description="PKS/mFAS DH" evidence="8">
    <location>
        <begin position="1328"/>
        <end position="1634"/>
    </location>
</feature>
<dbReference type="Pfam" id="PF16073">
    <property type="entry name" value="SAT"/>
    <property type="match status" value="1"/>
</dbReference>
<dbReference type="InterPro" id="IPR001227">
    <property type="entry name" value="Ac_transferase_dom_sf"/>
</dbReference>
<dbReference type="InterPro" id="IPR016039">
    <property type="entry name" value="Thiolase-like"/>
</dbReference>
<dbReference type="InterPro" id="IPR001031">
    <property type="entry name" value="Thioesterase"/>
</dbReference>
<sequence>MSGKALPLLFISLKAPPNPAFHIILTDVQLVLKMVEKISFLLFGEQSLDTQGFLADFCRNGNPSVLSHAFLNRVASTLQNEIERLPSLERRHIPPFTTIEELSQRYHTRDVTHSAIDSALLVTTQLAHYIDRAEKVPEDATSPQETWAVGLCTGLFAAVAVSIAPSLSALVNIGAEFVLLAFRTGRHVSALAENIHESGDAAKSWTYVVPGLNESAARSLLADFNESKGYTTTSQAYISAITSTSIAFSGPPPTLKALVDEHEFKDGPLPLPINGPYHASHLYSAAEIEIVLRLNDSNLSEVLKNASPRFPVISCSTGQWLAEKDPKKLITTVIRDILLEPLDFRRVLASCVTQAHNYRGSSCLVIPFGPTHAANSLVQQLKNETDLEVHLRRAPHSKKDRMAPHTGDHGSSKRCKLAIVGMAGRFPDAATHEKLWELLEKGLALHREVPADRFDMKTHCDPSGKVMNTSHTPYGAWIENPGLFDPRFFNMSPREAHQTDPMQRMAITTAYEALEMSGYVPNRTRSTKLDRIGTFYGQTSDDWREINAAQKVDTYFITGGVRAFGPGRINYHFGFSGPSFSIDTACSSSMAAIQLACTSLWAKDCDTAVVGGLSCMTNSDIFAGLSRGQFLSKNGPCATFDNDADGYCRADACATVIVKRLEDAIADKDNVLGVILGTATNHSADAVSITHPHAGTQEILYRNILNMAGVDPLDVDYVEMHGTGTQAGDATEMKSVTNVFAPADQKRSAEQSLYLGSVKANVGHGEAASGVTAVIKVLMMLQKNTVPPHVGIKKTINRTFPKDLAERNVHIAYHSTPLLKKTGEPRRVFVNNFSAAGGNSGLLLEDGPATKTLFTDNRSAHIVSITAKSKSAVIKNAERLMYYIEQHPEASLADISYTTTARRIQHNWRISVTGFNITQVREFIKHKLTEDIIPIPLTTQEIVFVFTGQGSHYAALGKELFENSSLFKETMLEFNNIAAMHGLPSFLPLIDGSTASVEDLSPVVIQLGLLCFEMAMARLWASWGINPGVVIGHSLGEYAALNVAGIISASDAIYLIGKRAQLLMEKCTVSSHGLLAVKASVLSIRESLDKASINIACINGPEETVLSGDTALIHAISERLTAAGFKCMQLKVPFAFHSAQVDLILDKFEKLAASVQFHAPTVPIVSTLLGRQLREGETVNASYLRRHAREPVNFLDGINSIQSAGLVNEKTLFLEVGPHPVCIGMVKSTLGKETVAVSSLRRTKSAYKTLSDSLSTLHTAGFNIDWNEYHRDQLDCVQLLDLPTYAFDEKNYWIQYTGDWCLTKGRASDSQVAPRQDSKPKISTTTVHKVVEDLVDGDVATVSTESDLARADLRSAVMGHLVNGAGLCPSSIYADMAMTVCEYAYKLVRPDVENIGINVASMEVIKPLIARPDGASQILKLTANIDASRSSAKLIFSSGSDKARVDHAHCVVTFGDRATWLSEWERVAYLIQHRIDWLKNAEKNGKASKIGRGLAYKLFSALVDYDEKYRGMEEVILCSENMEATSHVSFQTKPTDGIFVCSPYWIDSVAHISGFIVNGSDAVDSRNQVYVSHGWDSLRIAEPFSAEKTYRSYVKMQPAGGKMLAGDVYVFDGSRIVAVVGGLKFQCILRAVLNTLLPTVGVTAPPAQGPVAEPSPAAAIPTTSALHKTATTTTKIKTAQDSTTSLEPASKKFATLCSQTMDIVAKEVGVGMDELVDNITFADLGIDSLMSLTIGGTVREKLEIELPSSIFLECPTIGQFKSSLARFERADSEISEHTEDCILCTNIDDCTPNTDDSTPNTNSSTPNFGEMSPLSTPADDSDLELSKDDQLCEIIQNTIAVEVGVTTQEVADALDLALLGVDSLMALLILGKLREETDLCLPADLFVTCASIKDIERKLGIGQPPKPVRISARSFPKLLPRPISTETVSPKETGHQVTNITPERFATSVLLQGKIRTATSHLWMVPDGSGSATSYADIPEISPGLAMWGLNSPYMKTSEEFTCGVPGIAAKYIQEVKRRQPVGPYMLAGWSAGGVIAFEMLNQLVKAGDRVSHLIMIDAPCPLIIEALPASLHRWFASIGLLGDGDPNKLPSWLLPHFAASVAALSTYNAVSIPKDKAPSVTAIWCEDGVCKNESDPRPDPYPEGHALFLLDNRSDFGPNLWDSFLPAEKIRCVRMPGNHFSMMGGDLVKKLGDKIREAVTMV</sequence>
<feature type="compositionally biased region" description="Low complexity" evidence="5">
    <location>
        <begin position="1792"/>
        <end position="1807"/>
    </location>
</feature>
<dbReference type="PROSITE" id="PS52004">
    <property type="entry name" value="KS3_2"/>
    <property type="match status" value="1"/>
</dbReference>
<dbReference type="SUPFAM" id="SSF55048">
    <property type="entry name" value="Probable ACP-binding domain of malonyl-CoA ACP transacylase"/>
    <property type="match status" value="1"/>
</dbReference>
<reference evidence="10" key="1">
    <citation type="submission" date="2010-09" db="EMBL/GenBank/DDBJ databases">
        <title>The genome sequence of Geomyces destructans 20631-21.</title>
        <authorList>
            <consortium name="The Broad Institute Genome Sequencing Platform"/>
            <person name="Cuomo C.A."/>
            <person name="Blehert D.S."/>
            <person name="Lorch J.M."/>
            <person name="Young S.K."/>
            <person name="Zeng Q."/>
            <person name="Gargeya S."/>
            <person name="Fitzgerald M."/>
            <person name="Haas B."/>
            <person name="Abouelleil A."/>
            <person name="Alvarado L."/>
            <person name="Arachchi H.M."/>
            <person name="Berlin A."/>
            <person name="Brown A."/>
            <person name="Chapman S.B."/>
            <person name="Chen Z."/>
            <person name="Dunbar C."/>
            <person name="Freedman E."/>
            <person name="Gearin G."/>
            <person name="Gellesch M."/>
            <person name="Goldberg J."/>
            <person name="Griggs A."/>
            <person name="Gujja S."/>
            <person name="Heiman D."/>
            <person name="Howarth C."/>
            <person name="Larson L."/>
            <person name="Lui A."/>
            <person name="MacDonald P.J.P."/>
            <person name="Montmayeur A."/>
            <person name="Murphy C."/>
            <person name="Neiman D."/>
            <person name="Pearson M."/>
            <person name="Priest M."/>
            <person name="Roberts A."/>
            <person name="Saif S."/>
            <person name="Shea T."/>
            <person name="Shenoy N."/>
            <person name="Sisk P."/>
            <person name="Stolte C."/>
            <person name="Sykes S."/>
            <person name="Wortman J."/>
            <person name="Nusbaum C."/>
            <person name="Birren B."/>
        </authorList>
    </citation>
    <scope>NUCLEOTIDE SEQUENCE [LARGE SCALE GENOMIC DNA]</scope>
    <source>
        <strain evidence="10">ATCC MYA-4855 / 20631-21</strain>
    </source>
</reference>
<dbReference type="SUPFAM" id="SSF52151">
    <property type="entry name" value="FabD/lysophospholipase-like"/>
    <property type="match status" value="2"/>
</dbReference>
<feature type="active site" description="Proton donor; for dehydratase activity" evidence="4">
    <location>
        <position position="1547"/>
    </location>
</feature>
<dbReference type="Pfam" id="PF02801">
    <property type="entry name" value="Ketoacyl-synt_C"/>
    <property type="match status" value="1"/>
</dbReference>
<feature type="region of interest" description="N-terminal hotdog fold" evidence="4">
    <location>
        <begin position="1328"/>
        <end position="1459"/>
    </location>
</feature>
<dbReference type="CDD" id="cd00833">
    <property type="entry name" value="PKS"/>
    <property type="match status" value="1"/>
</dbReference>
<dbReference type="InterPro" id="IPR020841">
    <property type="entry name" value="PKS_Beta-ketoAc_synthase_dom"/>
</dbReference>
<evidence type="ECO:0000256" key="1">
    <source>
        <dbReference type="ARBA" id="ARBA00022450"/>
    </source>
</evidence>
<dbReference type="SMART" id="SM00825">
    <property type="entry name" value="PKS_KS"/>
    <property type="match status" value="1"/>
</dbReference>
<dbReference type="Gene3D" id="1.10.1200.10">
    <property type="entry name" value="ACP-like"/>
    <property type="match status" value="2"/>
</dbReference>
<dbReference type="NCBIfam" id="TIGR04532">
    <property type="entry name" value="PT_fungal_PKS"/>
    <property type="match status" value="1"/>
</dbReference>
<accession>L8G0G7</accession>
<dbReference type="SMART" id="SM00827">
    <property type="entry name" value="PKS_AT"/>
    <property type="match status" value="1"/>
</dbReference>
<protein>
    <recommendedName>
        <fullName evidence="11">Type I Iterative Polyketide synthase (PKS)</fullName>
    </recommendedName>
</protein>
<dbReference type="Pfam" id="PF00975">
    <property type="entry name" value="Thioesterase"/>
    <property type="match status" value="1"/>
</dbReference>
<evidence type="ECO:0000259" key="8">
    <source>
        <dbReference type="PROSITE" id="PS52019"/>
    </source>
</evidence>
<dbReference type="PANTHER" id="PTHR43775">
    <property type="entry name" value="FATTY ACID SYNTHASE"/>
    <property type="match status" value="1"/>
</dbReference>
<evidence type="ECO:0000256" key="3">
    <source>
        <dbReference type="ARBA" id="ARBA00022679"/>
    </source>
</evidence>
<dbReference type="InterPro" id="IPR050091">
    <property type="entry name" value="PKS_NRPS_Biosynth_Enz"/>
</dbReference>
<dbReference type="VEuPathDB" id="FungiDB:GMDG_07868"/>
<dbReference type="Pfam" id="PF22621">
    <property type="entry name" value="CurL-like_PKS_C"/>
    <property type="match status" value="1"/>
</dbReference>
<dbReference type="InterPro" id="IPR016035">
    <property type="entry name" value="Acyl_Trfase/lysoPLipase"/>
</dbReference>
<evidence type="ECO:0000256" key="5">
    <source>
        <dbReference type="SAM" id="MobiDB-lite"/>
    </source>
</evidence>
<evidence type="ECO:0000259" key="7">
    <source>
        <dbReference type="PROSITE" id="PS52004"/>
    </source>
</evidence>
<keyword evidence="3" id="KW-0808">Transferase</keyword>